<evidence type="ECO:0000259" key="6">
    <source>
        <dbReference type="PROSITE" id="PS51918"/>
    </source>
</evidence>
<dbReference type="EMBL" id="QQRQ01000004">
    <property type="protein sequence ID" value="RFT07180.1"/>
    <property type="molecule type" value="Genomic_DNA"/>
</dbReference>
<dbReference type="InterPro" id="IPR013785">
    <property type="entry name" value="Aldolase_TIM"/>
</dbReference>
<organism evidence="7 8">
    <name type="scientific">Evtepia gabavorous</name>
    <dbReference type="NCBI Taxonomy" id="2211183"/>
    <lineage>
        <taxon>Bacteria</taxon>
        <taxon>Bacillati</taxon>
        <taxon>Bacillota</taxon>
        <taxon>Clostridia</taxon>
        <taxon>Eubacteriales</taxon>
        <taxon>Evtepia</taxon>
    </lineage>
</organism>
<dbReference type="SUPFAM" id="SSF102114">
    <property type="entry name" value="Radical SAM enzymes"/>
    <property type="match status" value="1"/>
</dbReference>
<dbReference type="InterPro" id="IPR051198">
    <property type="entry name" value="BchE-like"/>
</dbReference>
<dbReference type="InterPro" id="IPR058240">
    <property type="entry name" value="rSAM_sf"/>
</dbReference>
<dbReference type="InterPro" id="IPR007197">
    <property type="entry name" value="rSAM"/>
</dbReference>
<dbReference type="GO" id="GO:0051536">
    <property type="term" value="F:iron-sulfur cluster binding"/>
    <property type="evidence" value="ECO:0007669"/>
    <property type="project" value="UniProtKB-KW"/>
</dbReference>
<dbReference type="Proteomes" id="UP000260649">
    <property type="component" value="Unassembled WGS sequence"/>
</dbReference>
<gene>
    <name evidence="7" type="ORF">DV520_04125</name>
</gene>
<keyword evidence="2" id="KW-0949">S-adenosyl-L-methionine</keyword>
<keyword evidence="4" id="KW-0408">Iron</keyword>
<feature type="domain" description="Radical SAM core" evidence="6">
    <location>
        <begin position="11"/>
        <end position="245"/>
    </location>
</feature>
<dbReference type="SMART" id="SM00729">
    <property type="entry name" value="Elp3"/>
    <property type="match status" value="1"/>
</dbReference>
<keyword evidence="5" id="KW-0411">Iron-sulfur</keyword>
<dbReference type="OrthoDB" id="9777636at2"/>
<evidence type="ECO:0000313" key="7">
    <source>
        <dbReference type="EMBL" id="RFT07180.1"/>
    </source>
</evidence>
<dbReference type="SFLD" id="SFLDS00029">
    <property type="entry name" value="Radical_SAM"/>
    <property type="match status" value="1"/>
</dbReference>
<dbReference type="RefSeq" id="WP_021919307.1">
    <property type="nucleotide sequence ID" value="NZ_CAKXKJ010000017.1"/>
</dbReference>
<dbReference type="GeneID" id="97994930"/>
<dbReference type="GO" id="GO:0003824">
    <property type="term" value="F:catalytic activity"/>
    <property type="evidence" value="ECO:0007669"/>
    <property type="project" value="InterPro"/>
</dbReference>
<dbReference type="InterPro" id="IPR006638">
    <property type="entry name" value="Elp3/MiaA/NifB-like_rSAM"/>
</dbReference>
<keyword evidence="8" id="KW-1185">Reference proteome</keyword>
<evidence type="ECO:0000256" key="2">
    <source>
        <dbReference type="ARBA" id="ARBA00022691"/>
    </source>
</evidence>
<dbReference type="CDD" id="cd01335">
    <property type="entry name" value="Radical_SAM"/>
    <property type="match status" value="1"/>
</dbReference>
<evidence type="ECO:0000256" key="4">
    <source>
        <dbReference type="ARBA" id="ARBA00023004"/>
    </source>
</evidence>
<protein>
    <submittedName>
        <fullName evidence="7">Radical SAM protein</fullName>
    </submittedName>
</protein>
<evidence type="ECO:0000256" key="3">
    <source>
        <dbReference type="ARBA" id="ARBA00022723"/>
    </source>
</evidence>
<comment type="caution">
    <text evidence="7">The sequence shown here is derived from an EMBL/GenBank/DDBJ whole genome shotgun (WGS) entry which is preliminary data.</text>
</comment>
<name>A0A3E2B571_9FIRM</name>
<evidence type="ECO:0000313" key="8">
    <source>
        <dbReference type="Proteomes" id="UP000260649"/>
    </source>
</evidence>
<dbReference type="PANTHER" id="PTHR43409">
    <property type="entry name" value="ANAEROBIC MAGNESIUM-PROTOPORPHYRIN IX MONOMETHYL ESTER CYCLASE-RELATED"/>
    <property type="match status" value="1"/>
</dbReference>
<proteinExistence type="predicted"/>
<accession>A0A3E2B571</accession>
<comment type="cofactor">
    <cofactor evidence="1">
        <name>[4Fe-4S] cluster</name>
        <dbReference type="ChEBI" id="CHEBI:49883"/>
    </cofactor>
</comment>
<keyword evidence="3" id="KW-0479">Metal-binding</keyword>
<dbReference type="AlphaFoldDB" id="A0A3E2B571"/>
<dbReference type="GO" id="GO:0046872">
    <property type="term" value="F:metal ion binding"/>
    <property type="evidence" value="ECO:0007669"/>
    <property type="project" value="UniProtKB-KW"/>
</dbReference>
<dbReference type="PANTHER" id="PTHR43409:SF4">
    <property type="entry name" value="RADICAL SAM SUPERFAMILY PROTEIN"/>
    <property type="match status" value="1"/>
</dbReference>
<evidence type="ECO:0000256" key="5">
    <source>
        <dbReference type="ARBA" id="ARBA00023014"/>
    </source>
</evidence>
<sequence>MRYEGQIYRPPGEWRSYLLQCTIGCSHNKCTFCGMYKTKKFHVRPMKEIIEDIAMAREYYGPENVDKVFLCDGDAIVMRQAHLLQILEALYAAFPHLRQVTVYAGTRSTMTKSQEQLIELRQAGLTRAYLGVESGWDELLKKVNKGVTSEQMLQAAALLKNAGIDLWVTVILGLAGPGEPSKKHVEETIRVLNRMQANHVSCLSYMPEPNSPMYQDVKEGRFQMITPREYLEETRALVAGLNYGPFHFTSNHASNYLPLKGTLPDDREKFLSMIDNALGGKQRIRSEYSRAL</sequence>
<dbReference type="Pfam" id="PF04055">
    <property type="entry name" value="Radical_SAM"/>
    <property type="match status" value="1"/>
</dbReference>
<dbReference type="SFLD" id="SFLDG01082">
    <property type="entry name" value="B12-binding_domain_containing"/>
    <property type="match status" value="1"/>
</dbReference>
<dbReference type="PROSITE" id="PS51918">
    <property type="entry name" value="RADICAL_SAM"/>
    <property type="match status" value="1"/>
</dbReference>
<evidence type="ECO:0000256" key="1">
    <source>
        <dbReference type="ARBA" id="ARBA00001966"/>
    </source>
</evidence>
<dbReference type="Gene3D" id="3.20.20.70">
    <property type="entry name" value="Aldolase class I"/>
    <property type="match status" value="1"/>
</dbReference>
<reference evidence="7 8" key="1">
    <citation type="submission" date="2018-07" db="EMBL/GenBank/DDBJ databases">
        <title>GABA Modulating Bacteria of the Human Gut Microbiota.</title>
        <authorList>
            <person name="Strandwitz P."/>
            <person name="Kim K.H."/>
            <person name="Terekhova D."/>
            <person name="Liu J.K."/>
            <person name="Sharma A."/>
            <person name="Levering J."/>
            <person name="Mcdonald D."/>
            <person name="Dietrich D."/>
            <person name="Ramadhar T.R."/>
            <person name="Lekbua A."/>
            <person name="Mroue N."/>
            <person name="Liston C."/>
            <person name="Stewart E.J."/>
            <person name="Dubin M.J."/>
            <person name="Zengler K."/>
            <person name="Knight R."/>
            <person name="Gilbert J.A."/>
            <person name="Clardy J."/>
            <person name="Lewis K."/>
        </authorList>
    </citation>
    <scope>NUCLEOTIDE SEQUENCE [LARGE SCALE GENOMIC DNA]</scope>
    <source>
        <strain evidence="7 8">KLE1738</strain>
    </source>
</reference>
<dbReference type="SFLD" id="SFLDG01095">
    <property type="entry name" value="Uncharacterised_Radical_SAM_Su"/>
    <property type="match status" value="1"/>
</dbReference>